<sequence>MVGLCIASGCGCGGLREGGGDPAALGIHHGELLPACAYSFDEQRQPYLLPRVVAADWGEAIKLGDPLGTMCPEDAVTIGRDGSVLYFYWSPAVEADPAELLRDTTGTYRAERKEGDPGRFGPPRFFELRRGARDGACDGRLSFTPSGDRVYFHSTRQENTGYQMSPPREDPLDIYVAEIVQGVPGAAVRLPEPINSPYLDGEHCLSPDGSRLYLSSTRPGGPGGIDLWVSTLQGSVWSDPVPMPPPINSAAADLQPAFAADDPHTLYFVSDRGGPGSIFRSRYDSAGGAWSEPEMVITGYVGEPSLVADGSLMYFVHVLVDDDGVFGSDIWYVQRR</sequence>
<evidence type="ECO:0000313" key="1">
    <source>
        <dbReference type="EMBL" id="MBM3316514.1"/>
    </source>
</evidence>
<dbReference type="SUPFAM" id="SSF69304">
    <property type="entry name" value="Tricorn protease N-terminal domain"/>
    <property type="match status" value="1"/>
</dbReference>
<accession>A0A938BKZ0</accession>
<dbReference type="Gene3D" id="2.120.10.30">
    <property type="entry name" value="TolB, C-terminal domain"/>
    <property type="match status" value="1"/>
</dbReference>
<dbReference type="InterPro" id="IPR011659">
    <property type="entry name" value="WD40"/>
</dbReference>
<name>A0A938BKZ0_UNCEI</name>
<evidence type="ECO:0000313" key="2">
    <source>
        <dbReference type="Proteomes" id="UP000748308"/>
    </source>
</evidence>
<dbReference type="InterPro" id="IPR011042">
    <property type="entry name" value="6-blade_b-propeller_TolB-like"/>
</dbReference>
<dbReference type="Proteomes" id="UP000748308">
    <property type="component" value="Unassembled WGS sequence"/>
</dbReference>
<organism evidence="1 2">
    <name type="scientific">Eiseniibacteriota bacterium</name>
    <dbReference type="NCBI Taxonomy" id="2212470"/>
    <lineage>
        <taxon>Bacteria</taxon>
        <taxon>Candidatus Eiseniibacteriota</taxon>
    </lineage>
</organism>
<comment type="caution">
    <text evidence="1">The sequence shown here is derived from an EMBL/GenBank/DDBJ whole genome shotgun (WGS) entry which is preliminary data.</text>
</comment>
<proteinExistence type="predicted"/>
<protein>
    <submittedName>
        <fullName evidence="1">PD40 domain-containing protein</fullName>
    </submittedName>
</protein>
<gene>
    <name evidence="1" type="ORF">FJY75_01550</name>
</gene>
<dbReference type="EMBL" id="VGIY01000018">
    <property type="protein sequence ID" value="MBM3316514.1"/>
    <property type="molecule type" value="Genomic_DNA"/>
</dbReference>
<dbReference type="AlphaFoldDB" id="A0A938BKZ0"/>
<dbReference type="Pfam" id="PF07676">
    <property type="entry name" value="PD40"/>
    <property type="match status" value="1"/>
</dbReference>
<reference evidence="1" key="1">
    <citation type="submission" date="2019-03" db="EMBL/GenBank/DDBJ databases">
        <title>Lake Tanganyika Metagenome-Assembled Genomes (MAGs).</title>
        <authorList>
            <person name="Tran P."/>
        </authorList>
    </citation>
    <scope>NUCLEOTIDE SEQUENCE</scope>
    <source>
        <strain evidence="1">M_DeepCast_400m_m2_100</strain>
    </source>
</reference>